<dbReference type="SUPFAM" id="SSF56349">
    <property type="entry name" value="DNA breaking-rejoining enzymes"/>
    <property type="match status" value="1"/>
</dbReference>
<dbReference type="Proteomes" id="UP000317933">
    <property type="component" value="Unassembled WGS sequence"/>
</dbReference>
<evidence type="ECO:0000256" key="1">
    <source>
        <dbReference type="ARBA" id="ARBA00023172"/>
    </source>
</evidence>
<gene>
    <name evidence="2" type="ORF">EAH78_23835</name>
</gene>
<name>A0A502HMF9_9PSED</name>
<dbReference type="InterPro" id="IPR013762">
    <property type="entry name" value="Integrase-like_cat_sf"/>
</dbReference>
<dbReference type="Pfam" id="PF14882">
    <property type="entry name" value="INT_rpt"/>
    <property type="match status" value="11"/>
</dbReference>
<keyword evidence="1" id="KW-0233">DNA recombination</keyword>
<dbReference type="Pfam" id="PF13009">
    <property type="entry name" value="Integrase_2"/>
    <property type="match status" value="1"/>
</dbReference>
<evidence type="ECO:0000313" key="3">
    <source>
        <dbReference type="Proteomes" id="UP000317933"/>
    </source>
</evidence>
<dbReference type="GO" id="GO:0006310">
    <property type="term" value="P:DNA recombination"/>
    <property type="evidence" value="ECO:0007669"/>
    <property type="project" value="UniProtKB-KW"/>
</dbReference>
<evidence type="ECO:0000313" key="2">
    <source>
        <dbReference type="EMBL" id="TPG74596.1"/>
    </source>
</evidence>
<protein>
    <submittedName>
        <fullName evidence="2">Integrase</fullName>
    </submittedName>
</protein>
<dbReference type="GO" id="GO:0003677">
    <property type="term" value="F:DNA binding"/>
    <property type="evidence" value="ECO:0007669"/>
    <property type="project" value="InterPro"/>
</dbReference>
<dbReference type="GO" id="GO:0015074">
    <property type="term" value="P:DNA integration"/>
    <property type="evidence" value="ECO:0007669"/>
    <property type="project" value="InterPro"/>
</dbReference>
<proteinExistence type="predicted"/>
<organism evidence="2 3">
    <name type="scientific">Pseudomonas arsenicoxydans</name>
    <dbReference type="NCBI Taxonomy" id="702115"/>
    <lineage>
        <taxon>Bacteria</taxon>
        <taxon>Pseudomonadati</taxon>
        <taxon>Pseudomonadota</taxon>
        <taxon>Gammaproteobacteria</taxon>
        <taxon>Pseudomonadales</taxon>
        <taxon>Pseudomonadaceae</taxon>
        <taxon>Pseudomonas</taxon>
    </lineage>
</organism>
<reference evidence="2 3" key="1">
    <citation type="journal article" date="2019" name="Environ. Microbiol.">
        <title>Species interactions and distinct microbial communities in high Arctic permafrost affected cryosols are associated with the CH4 and CO2 gas fluxes.</title>
        <authorList>
            <person name="Altshuler I."/>
            <person name="Hamel J."/>
            <person name="Turney S."/>
            <person name="Magnuson E."/>
            <person name="Levesque R."/>
            <person name="Greer C."/>
            <person name="Whyte L.G."/>
        </authorList>
    </citation>
    <scope>NUCLEOTIDE SEQUENCE [LARGE SCALE GENOMIC DNA]</scope>
    <source>
        <strain evidence="2 3">E3</strain>
    </source>
</reference>
<dbReference type="InterPro" id="IPR011010">
    <property type="entry name" value="DNA_brk_join_enz"/>
</dbReference>
<comment type="caution">
    <text evidence="2">The sequence shown here is derived from an EMBL/GenBank/DDBJ whole genome shotgun (WGS) entry which is preliminary data.</text>
</comment>
<dbReference type="InterPro" id="IPR024965">
    <property type="entry name" value="Putative_integrase"/>
</dbReference>
<sequence length="1456" mass="166339">MVRKNTTLYTYPEAKVAVLALGVEDSRDYRVRRREDPRLPYAPFKYYAGIGWTNWFEFLGKNKPDLYSTYVEAQIAVLALGIKDSPDYKTRHGQDPRLPTMPSIFYADVGWTDWFDFLGKKKPDLYSIYVDARAAAQELGIKTQSEYYSRYREDPRLPSAPEERYAEVGWTNWFDFLGKKKPAPYATYNDARTAAQELAIKHQTEYTSRYREDPRLPFAPSQCYAGVGWTNWIEFLGEKKPDPYSTYIEARAAARELGIKHKTDYKNRHRQDQRLPSAPAQCYEGVGWTNWLDFLGSNTPNLYPTYAEAQAAVLALGINESRDYQTRHRQDPRLPTFPHNFYVGVGWTDWFEFLGKEKPEPYSTYAEARAAVKQLGIKHQIDYINRHRQDPRLPSAPLQRYAAIGWTSWFEFLGGSTPDIYPTYDEAKAAVLALCINDGRDYKTRRRQDPRLPAVPYQFYANKGWKDWYDFLGNKSFYTYEEAQAAAQGLGIKSGNEYFSRYREDPRLPSTPKKIYAHAGWTDWHQFLDKANHTYTYAEAQEVCRALGLKSSVDYTARYREDPKLPGSPHHFYGKAGWTDWYEFLGKEKSPWHTYAEARSVCQDLGIKTVKEYSARYREDSRLYSNPEQLYANSGWTDWYTFLGSDKPTDCSSDYPNILADVERWLKTQTAIPNKRTAIKIFLNGYVNPLELPDNSKFFLLRTNPFSTTVYTQLIESLAPSSKQTTHSSLEGFFQWLLDADCTDEDNDERIVLQEYRNPLSTILAGYSDSLQRDRPSQSTKPPLGYEYILRARNFLVPNSEAALLTRPTLSDLPHLQDFFDSRIDWMNVDESKIDRSDTNCIWRKVQTSEPTPDGKRQPIEQYQIWSPARFIALYTLLRFPLRGQQILWLDSGEADSEIAALNADGSIRWEKNTGPMVRRVRKTRRPPQAAVQRGNKDAPKLFVTTNKTGRTAGGYHVDWIPDDLMYWFLLLRDWQAKYNTLTDPTPWTEITLPAETNEKILKARGTQCFLFRADASGQPLLTKSVFIHLLPALLYKIQRDGEDLATKSDNNTFRFISPYTPHSLRVSLITAFIADGDAPIHVISKLVGHTSLVMTIYYTKLNNEQMRVPMGEIEKRAAQRSAERCAEALRLGGLDALSGQLIATDGNRWLIESDVPSTACVVFDCGICPRSAAACHIGGKVVVERKAETYHSPVEAGYLGQKNCPRCRFFITGIPFLGGLVALANEIALEINTESARYQGYTTELDALEQEHYDVCREGKPFLHEMERKRAVSNQQQSAGKLDVLLGDYSALNGHIQSCLKLINEKGADSSGDVRLIVPGDIHDLDVVFQESESNYHLLAEICQNAAIYQSANPSRAIPLIAQAIDRMAENNGLPPAMFRLSDEQKIIVANELSRLLLQRLGSWEKIDDLFSGDLMLLDIDTHEPELTQISAEVRNLLSNPNSARPLPHEVPPYE</sequence>
<dbReference type="EMBL" id="RCZE01000012">
    <property type="protein sequence ID" value="TPG74596.1"/>
    <property type="molecule type" value="Genomic_DNA"/>
</dbReference>
<accession>A0A502HMF9</accession>
<dbReference type="RefSeq" id="WP_140669697.1">
    <property type="nucleotide sequence ID" value="NZ_RCZE01000012.1"/>
</dbReference>
<dbReference type="Gene3D" id="1.10.443.10">
    <property type="entry name" value="Intergrase catalytic core"/>
    <property type="match status" value="1"/>
</dbReference>
<dbReference type="InterPro" id="IPR028229">
    <property type="entry name" value="Integrase_rpt"/>
</dbReference>